<comment type="similarity">
    <text evidence="1">Belongs to the DNA polymerase type-Y family.</text>
</comment>
<dbReference type="InterPro" id="IPR043502">
    <property type="entry name" value="DNA/RNA_pol_sf"/>
</dbReference>
<dbReference type="InterPro" id="IPR043128">
    <property type="entry name" value="Rev_trsase/Diguanyl_cyclase"/>
</dbReference>
<dbReference type="Proteomes" id="UP000195442">
    <property type="component" value="Unassembled WGS sequence"/>
</dbReference>
<reference evidence="8" key="1">
    <citation type="submission" date="2017-02" db="EMBL/GenBank/DDBJ databases">
        <authorList>
            <person name="Daims H."/>
        </authorList>
    </citation>
    <scope>NUCLEOTIDE SEQUENCE [LARGE SCALE GENOMIC DNA]</scope>
</reference>
<accession>A0A1R4H2P8</accession>
<dbReference type="Pfam" id="PF00817">
    <property type="entry name" value="IMS"/>
    <property type="match status" value="1"/>
</dbReference>
<dbReference type="SUPFAM" id="SSF100879">
    <property type="entry name" value="Lesion bypass DNA polymerase (Y-family), little finger domain"/>
    <property type="match status" value="1"/>
</dbReference>
<dbReference type="AlphaFoldDB" id="A0A1R4H2P8"/>
<keyword evidence="8" id="KW-1185">Reference proteome</keyword>
<dbReference type="InterPro" id="IPR050116">
    <property type="entry name" value="DNA_polymerase-Y"/>
</dbReference>
<dbReference type="GO" id="GO:0006281">
    <property type="term" value="P:DNA repair"/>
    <property type="evidence" value="ECO:0007669"/>
    <property type="project" value="UniProtKB-KW"/>
</dbReference>
<keyword evidence="4" id="KW-0234">DNA repair</keyword>
<evidence type="ECO:0000313" key="8">
    <source>
        <dbReference type="Proteomes" id="UP000195442"/>
    </source>
</evidence>
<dbReference type="GO" id="GO:0042276">
    <property type="term" value="P:error-prone translesion synthesis"/>
    <property type="evidence" value="ECO:0007669"/>
    <property type="project" value="TreeGrafter"/>
</dbReference>
<organism evidence="7 8">
    <name type="scientific">Crenothrix polyspora</name>
    <dbReference type="NCBI Taxonomy" id="360316"/>
    <lineage>
        <taxon>Bacteria</taxon>
        <taxon>Pseudomonadati</taxon>
        <taxon>Pseudomonadota</taxon>
        <taxon>Gammaproteobacteria</taxon>
        <taxon>Methylococcales</taxon>
        <taxon>Crenotrichaceae</taxon>
        <taxon>Crenothrix</taxon>
    </lineage>
</organism>
<evidence type="ECO:0000256" key="4">
    <source>
        <dbReference type="ARBA" id="ARBA00023204"/>
    </source>
</evidence>
<evidence type="ECO:0000256" key="3">
    <source>
        <dbReference type="ARBA" id="ARBA00023199"/>
    </source>
</evidence>
<dbReference type="InterPro" id="IPR017961">
    <property type="entry name" value="DNA_pol_Y-fam_little_finger"/>
</dbReference>
<dbReference type="GO" id="GO:0009432">
    <property type="term" value="P:SOS response"/>
    <property type="evidence" value="ECO:0007669"/>
    <property type="project" value="UniProtKB-KW"/>
</dbReference>
<dbReference type="PANTHER" id="PTHR11076:SF34">
    <property type="entry name" value="PROTEIN UMUC"/>
    <property type="match status" value="1"/>
</dbReference>
<dbReference type="Pfam" id="PF13438">
    <property type="entry name" value="DUF4113"/>
    <property type="match status" value="1"/>
</dbReference>
<gene>
    <name evidence="7" type="primary">umuC</name>
    <name evidence="7" type="ORF">CRENPOLYSF2_1670003</name>
</gene>
<sequence length="439" mass="49045">MGCGDQRHPSAMMPPLICLVDCNNFYVSCEKLFRPDLADKPVGVLSSNDGCFVSRCQRVKDLGIKMGVPVFQVQHLVKQHDIQLFSSNFPLYADLSARVMAILEEFAPRVEQYSIDEAFLDLTGVGQDDPVAYGIKIKKAVFQATGIPVCVGMAPTKTLAKLANFAAKKWKQTGGVVDLSDPSRREKLMKIVLVGEVWGIGSRTAAKLNQLGIHTVWDLASQPSRRMHSQLNVLVARIVLELNGIPCLELEEIAPDKQQIICSRSFSRRLTHYRELSEAMAEFCSRAAEKLRKQNSVTGHISIFIRTSPFSPQEPQYQLAAGVMLKSATQDTRVIIATANRLLRGIFKEGYGYHKCGVQFGHIQPASIFAQSDLFDLVDNNITAENRPLMEVLDRINRRFPKAVSIAATGFDKSWKPRAEKMSPRYTTDWQELVCVHCD</sequence>
<dbReference type="Pfam" id="PF11799">
    <property type="entry name" value="IMS_C"/>
    <property type="match status" value="1"/>
</dbReference>
<dbReference type="GO" id="GO:0003684">
    <property type="term" value="F:damaged DNA binding"/>
    <property type="evidence" value="ECO:0007669"/>
    <property type="project" value="InterPro"/>
</dbReference>
<evidence type="ECO:0000259" key="6">
    <source>
        <dbReference type="PROSITE" id="PS50173"/>
    </source>
</evidence>
<evidence type="ECO:0000256" key="2">
    <source>
        <dbReference type="ARBA" id="ARBA00022763"/>
    </source>
</evidence>
<dbReference type="EMBL" id="FUKJ01000076">
    <property type="protein sequence ID" value="SJM90456.1"/>
    <property type="molecule type" value="Genomic_DNA"/>
</dbReference>
<keyword evidence="3" id="KW-0741">SOS mutagenesis</keyword>
<dbReference type="InterPro" id="IPR025188">
    <property type="entry name" value="DUF4113"/>
</dbReference>
<dbReference type="NCBIfam" id="NF002955">
    <property type="entry name" value="PRK03609.1"/>
    <property type="match status" value="1"/>
</dbReference>
<dbReference type="SUPFAM" id="SSF56672">
    <property type="entry name" value="DNA/RNA polymerases"/>
    <property type="match status" value="1"/>
</dbReference>
<dbReference type="GO" id="GO:0003887">
    <property type="term" value="F:DNA-directed DNA polymerase activity"/>
    <property type="evidence" value="ECO:0007669"/>
    <property type="project" value="TreeGrafter"/>
</dbReference>
<evidence type="ECO:0000256" key="1">
    <source>
        <dbReference type="ARBA" id="ARBA00010945"/>
    </source>
</evidence>
<name>A0A1R4H2P8_9GAMM</name>
<proteinExistence type="inferred from homology"/>
<dbReference type="Gene3D" id="3.30.1490.100">
    <property type="entry name" value="DNA polymerase, Y-family, little finger domain"/>
    <property type="match status" value="1"/>
</dbReference>
<protein>
    <submittedName>
        <fullName evidence="7">DNA polymerase V, subunit C</fullName>
    </submittedName>
</protein>
<keyword evidence="2" id="KW-0227">DNA damage</keyword>
<dbReference type="InterPro" id="IPR001126">
    <property type="entry name" value="UmuC"/>
</dbReference>
<dbReference type="CDD" id="cd01700">
    <property type="entry name" value="PolY_Pol_V_umuC"/>
    <property type="match status" value="1"/>
</dbReference>
<evidence type="ECO:0000313" key="7">
    <source>
        <dbReference type="EMBL" id="SJM90456.1"/>
    </source>
</evidence>
<dbReference type="Gene3D" id="3.40.1170.60">
    <property type="match status" value="1"/>
</dbReference>
<dbReference type="Gene3D" id="3.30.70.270">
    <property type="match status" value="1"/>
</dbReference>
<dbReference type="Gene3D" id="1.10.150.20">
    <property type="entry name" value="5' to 3' exonuclease, C-terminal subdomain"/>
    <property type="match status" value="1"/>
</dbReference>
<dbReference type="PROSITE" id="PS50173">
    <property type="entry name" value="UMUC"/>
    <property type="match status" value="1"/>
</dbReference>
<evidence type="ECO:0000256" key="5">
    <source>
        <dbReference type="ARBA" id="ARBA00023236"/>
    </source>
</evidence>
<dbReference type="InterPro" id="IPR036775">
    <property type="entry name" value="DNA_pol_Y-fam_lit_finger_sf"/>
</dbReference>
<keyword evidence="5" id="KW-0742">SOS response</keyword>
<dbReference type="PANTHER" id="PTHR11076">
    <property type="entry name" value="DNA REPAIR POLYMERASE UMUC / TRANSFERASE FAMILY MEMBER"/>
    <property type="match status" value="1"/>
</dbReference>
<feature type="domain" description="UmuC" evidence="6">
    <location>
        <begin position="17"/>
        <end position="201"/>
    </location>
</feature>
<dbReference type="GO" id="GO:0005829">
    <property type="term" value="C:cytosol"/>
    <property type="evidence" value="ECO:0007669"/>
    <property type="project" value="TreeGrafter"/>
</dbReference>